<evidence type="ECO:0000256" key="2">
    <source>
        <dbReference type="SAM" id="SignalP"/>
    </source>
</evidence>
<dbReference type="AlphaFoldDB" id="A0A2U8GHI7"/>
<evidence type="ECO:0000256" key="1">
    <source>
        <dbReference type="SAM" id="Phobius"/>
    </source>
</evidence>
<accession>A0A2U8GHI7</accession>
<dbReference type="RefSeq" id="YP_009491948.1">
    <property type="nucleotide sequence ID" value="NC_037919.1"/>
</dbReference>
<proteinExistence type="predicted"/>
<geneLocation type="chloroplast" evidence="3"/>
<protein>
    <recommendedName>
        <fullName evidence="4">Secreted protein</fullName>
    </recommendedName>
</protein>
<feature type="chain" id="PRO_5016139779" description="Secreted protein" evidence="2">
    <location>
        <begin position="19"/>
        <end position="135"/>
    </location>
</feature>
<keyword evidence="2" id="KW-0732">Signal</keyword>
<name>A0A2U8GHI7_9CHLO</name>
<keyword evidence="1" id="KW-0812">Transmembrane</keyword>
<sequence>MFVLVFKAFTLVLFGALAERRPSLRSASAPKKEQKPNRSFALVSRSAMLKHQVQKKRAHQNKIKENNYELKIQKIMNSSFLLIQIIKIFIFNFRMFFIVLYFFISKEIIRDLYRNYKIIMDHRSFFFLCNLLLNF</sequence>
<dbReference type="GeneID" id="36951541"/>
<feature type="transmembrane region" description="Helical" evidence="1">
    <location>
        <begin position="80"/>
        <end position="104"/>
    </location>
</feature>
<evidence type="ECO:0008006" key="4">
    <source>
        <dbReference type="Google" id="ProtNLM"/>
    </source>
</evidence>
<keyword evidence="1" id="KW-0472">Membrane</keyword>
<keyword evidence="3" id="KW-0150">Chloroplast</keyword>
<evidence type="ECO:0000313" key="3">
    <source>
        <dbReference type="EMBL" id="AWI68157.1"/>
    </source>
</evidence>
<reference evidence="3" key="1">
    <citation type="journal article" date="2018" name="Am. J. Bot.">
        <title>Organellar phylogenomics inform systematics in the green algal family Hydrodictyaceae (Chlorophyceae) and provide clues to the complex evolutionary history of plastid genomes in the green algal tree of life.</title>
        <authorList>
            <person name="McManus H.A."/>
            <person name="Fucikova K."/>
            <person name="Lewis P.O."/>
            <person name="Lewis L.A."/>
            <person name="Karol K.G."/>
        </authorList>
    </citation>
    <scope>NUCLEOTIDE SEQUENCE</scope>
</reference>
<organism evidence="3">
    <name type="scientific">Pediastrum angulosum</name>
    <dbReference type="NCBI Taxonomy" id="271408"/>
    <lineage>
        <taxon>Eukaryota</taxon>
        <taxon>Viridiplantae</taxon>
        <taxon>Chlorophyta</taxon>
        <taxon>core chlorophytes</taxon>
        <taxon>Chlorophyceae</taxon>
        <taxon>CS clade</taxon>
        <taxon>Sphaeropleales</taxon>
        <taxon>Hydrodictyaceae</taxon>
        <taxon>Pediastrum</taxon>
    </lineage>
</organism>
<keyword evidence="1" id="KW-1133">Transmembrane helix</keyword>
<dbReference type="EMBL" id="MF276977">
    <property type="protein sequence ID" value="AWI68157.1"/>
    <property type="molecule type" value="Genomic_DNA"/>
</dbReference>
<feature type="signal peptide" evidence="2">
    <location>
        <begin position="1"/>
        <end position="18"/>
    </location>
</feature>
<keyword evidence="3" id="KW-0934">Plastid</keyword>